<evidence type="ECO:0000259" key="1">
    <source>
        <dbReference type="Pfam" id="PF13460"/>
    </source>
</evidence>
<name>A0ABV6MPV3_9PSEU</name>
<sequence length="281" mass="30233">MILVTGATGHVGAELVTRLAAEGVQVRAMTRRPEATRFARGVEVVEGDCEAPESLRKAFEGVEGAFLMTSQATGSAKLHTAVQVDAAKAAGVRYVVKLSVARGGEEGHPLVAAWHREDEGAVTESGIDFTMLRPGRFMSNTLGWKHMLARGDTVYVPFARKATTPIAPEDIAAVAAEALTTDRFKNEVLELSGAEVLTPEQELAIVGEILNRELTLEEPSVEATIDGIARSGMDRGLAAAMVEHVLQGSYGAEIWPTVERVLGRKPMTFQQWAGKHFKEEA</sequence>
<dbReference type="RefSeq" id="WP_273943023.1">
    <property type="nucleotide sequence ID" value="NZ_CP097263.1"/>
</dbReference>
<protein>
    <submittedName>
        <fullName evidence="2">NAD(P)H-binding protein</fullName>
    </submittedName>
</protein>
<comment type="caution">
    <text evidence="2">The sequence shown here is derived from an EMBL/GenBank/DDBJ whole genome shotgun (WGS) entry which is preliminary data.</text>
</comment>
<keyword evidence="3" id="KW-1185">Reference proteome</keyword>
<dbReference type="InterPro" id="IPR051604">
    <property type="entry name" value="Ergot_Alk_Oxidoreductase"/>
</dbReference>
<dbReference type="InterPro" id="IPR036291">
    <property type="entry name" value="NAD(P)-bd_dom_sf"/>
</dbReference>
<dbReference type="Proteomes" id="UP001589810">
    <property type="component" value="Unassembled WGS sequence"/>
</dbReference>
<dbReference type="Gene3D" id="3.40.50.720">
    <property type="entry name" value="NAD(P)-binding Rossmann-like Domain"/>
    <property type="match status" value="1"/>
</dbReference>
<feature type="domain" description="NAD(P)-binding" evidence="1">
    <location>
        <begin position="6"/>
        <end position="181"/>
    </location>
</feature>
<dbReference type="PANTHER" id="PTHR43162:SF1">
    <property type="entry name" value="PRESTALK A DIFFERENTIATION PROTEIN A"/>
    <property type="match status" value="1"/>
</dbReference>
<dbReference type="InterPro" id="IPR016040">
    <property type="entry name" value="NAD(P)-bd_dom"/>
</dbReference>
<evidence type="ECO:0000313" key="3">
    <source>
        <dbReference type="Proteomes" id="UP001589810"/>
    </source>
</evidence>
<dbReference type="Pfam" id="PF13460">
    <property type="entry name" value="NAD_binding_10"/>
    <property type="match status" value="1"/>
</dbReference>
<reference evidence="2 3" key="1">
    <citation type="submission" date="2024-09" db="EMBL/GenBank/DDBJ databases">
        <authorList>
            <person name="Sun Q."/>
            <person name="Mori K."/>
        </authorList>
    </citation>
    <scope>NUCLEOTIDE SEQUENCE [LARGE SCALE GENOMIC DNA]</scope>
    <source>
        <strain evidence="2 3">TBRC 1432</strain>
    </source>
</reference>
<dbReference type="PANTHER" id="PTHR43162">
    <property type="match status" value="1"/>
</dbReference>
<accession>A0ABV6MPV3</accession>
<evidence type="ECO:0000313" key="2">
    <source>
        <dbReference type="EMBL" id="MFC0542177.1"/>
    </source>
</evidence>
<gene>
    <name evidence="2" type="ORF">ACFFH7_11840</name>
</gene>
<dbReference type="SUPFAM" id="SSF51735">
    <property type="entry name" value="NAD(P)-binding Rossmann-fold domains"/>
    <property type="match status" value="1"/>
</dbReference>
<proteinExistence type="predicted"/>
<organism evidence="2 3">
    <name type="scientific">Kutzneria chonburiensis</name>
    <dbReference type="NCBI Taxonomy" id="1483604"/>
    <lineage>
        <taxon>Bacteria</taxon>
        <taxon>Bacillati</taxon>
        <taxon>Actinomycetota</taxon>
        <taxon>Actinomycetes</taxon>
        <taxon>Pseudonocardiales</taxon>
        <taxon>Pseudonocardiaceae</taxon>
        <taxon>Kutzneria</taxon>
    </lineage>
</organism>
<dbReference type="EMBL" id="JBHLUD010000003">
    <property type="protein sequence ID" value="MFC0542177.1"/>
    <property type="molecule type" value="Genomic_DNA"/>
</dbReference>
<dbReference type="Gene3D" id="3.90.25.10">
    <property type="entry name" value="UDP-galactose 4-epimerase, domain 1"/>
    <property type="match status" value="1"/>
</dbReference>